<dbReference type="Gene3D" id="1.10.10.10">
    <property type="entry name" value="Winged helix-like DNA-binding domain superfamily/Winged helix DNA-binding domain"/>
    <property type="match status" value="2"/>
</dbReference>
<organism evidence="5 6">
    <name type="scientific">Phytoactinopolyspora halotolerans</name>
    <dbReference type="NCBI Taxonomy" id="1981512"/>
    <lineage>
        <taxon>Bacteria</taxon>
        <taxon>Bacillati</taxon>
        <taxon>Actinomycetota</taxon>
        <taxon>Actinomycetes</taxon>
        <taxon>Jiangellales</taxon>
        <taxon>Jiangellaceae</taxon>
        <taxon>Phytoactinopolyspora</taxon>
    </lineage>
</organism>
<evidence type="ECO:0000256" key="3">
    <source>
        <dbReference type="ARBA" id="ARBA00023163"/>
    </source>
</evidence>
<dbReference type="SUPFAM" id="SSF54909">
    <property type="entry name" value="Dimeric alpha+beta barrel"/>
    <property type="match status" value="1"/>
</dbReference>
<evidence type="ECO:0000256" key="2">
    <source>
        <dbReference type="ARBA" id="ARBA00023125"/>
    </source>
</evidence>
<evidence type="ECO:0000313" key="5">
    <source>
        <dbReference type="EMBL" id="NED98671.1"/>
    </source>
</evidence>
<accession>A0A6L9S282</accession>
<dbReference type="EMBL" id="JAAGOA010000001">
    <property type="protein sequence ID" value="NED98671.1"/>
    <property type="molecule type" value="Genomic_DNA"/>
</dbReference>
<dbReference type="GO" id="GO:0043565">
    <property type="term" value="F:sequence-specific DNA binding"/>
    <property type="evidence" value="ECO:0007669"/>
    <property type="project" value="InterPro"/>
</dbReference>
<dbReference type="GO" id="GO:0005829">
    <property type="term" value="C:cytosol"/>
    <property type="evidence" value="ECO:0007669"/>
    <property type="project" value="TreeGrafter"/>
</dbReference>
<dbReference type="PANTHER" id="PTHR30154:SF34">
    <property type="entry name" value="TRANSCRIPTIONAL REGULATOR AZLB"/>
    <property type="match status" value="1"/>
</dbReference>
<dbReference type="InterPro" id="IPR019888">
    <property type="entry name" value="Tscrpt_reg_AsnC-like"/>
</dbReference>
<dbReference type="PRINTS" id="PR00033">
    <property type="entry name" value="HTHASNC"/>
</dbReference>
<evidence type="ECO:0000313" key="6">
    <source>
        <dbReference type="Proteomes" id="UP000475214"/>
    </source>
</evidence>
<evidence type="ECO:0000256" key="1">
    <source>
        <dbReference type="ARBA" id="ARBA00023015"/>
    </source>
</evidence>
<dbReference type="PROSITE" id="PS50956">
    <property type="entry name" value="HTH_ASNC_2"/>
    <property type="match status" value="1"/>
</dbReference>
<dbReference type="InterPro" id="IPR036390">
    <property type="entry name" value="WH_DNA-bd_sf"/>
</dbReference>
<dbReference type="SMART" id="SM00344">
    <property type="entry name" value="HTH_ASNC"/>
    <property type="match status" value="2"/>
</dbReference>
<keyword evidence="6" id="KW-1185">Reference proteome</keyword>
<evidence type="ECO:0000259" key="4">
    <source>
        <dbReference type="PROSITE" id="PS50956"/>
    </source>
</evidence>
<dbReference type="InterPro" id="IPR019885">
    <property type="entry name" value="Tscrpt_reg_HTH_AsnC-type_CS"/>
</dbReference>
<dbReference type="SUPFAM" id="SSF46785">
    <property type="entry name" value="Winged helix' DNA-binding domain"/>
    <property type="match status" value="1"/>
</dbReference>
<name>A0A6L9S282_9ACTN</name>
<dbReference type="GO" id="GO:0043200">
    <property type="term" value="P:response to amino acid"/>
    <property type="evidence" value="ECO:0007669"/>
    <property type="project" value="TreeGrafter"/>
</dbReference>
<dbReference type="PROSITE" id="PS00519">
    <property type="entry name" value="HTH_ASNC_1"/>
    <property type="match status" value="1"/>
</dbReference>
<feature type="domain" description="HTH asnC-type" evidence="4">
    <location>
        <begin position="182"/>
        <end position="240"/>
    </location>
</feature>
<keyword evidence="3" id="KW-0804">Transcription</keyword>
<dbReference type="InterPro" id="IPR011008">
    <property type="entry name" value="Dimeric_a/b-barrel"/>
</dbReference>
<keyword evidence="1" id="KW-0805">Transcription regulation</keyword>
<dbReference type="Pfam" id="PF13404">
    <property type="entry name" value="HTH_AsnC-type"/>
    <property type="match status" value="1"/>
</dbReference>
<comment type="caution">
    <text evidence="5">The sequence shown here is derived from an EMBL/GenBank/DDBJ whole genome shotgun (WGS) entry which is preliminary data.</text>
</comment>
<dbReference type="Gene3D" id="3.30.70.920">
    <property type="match status" value="1"/>
</dbReference>
<dbReference type="AlphaFoldDB" id="A0A6L9S282"/>
<reference evidence="5 6" key="1">
    <citation type="submission" date="2020-02" db="EMBL/GenBank/DDBJ databases">
        <authorList>
            <person name="Li X.-J."/>
            <person name="Han X.-M."/>
        </authorList>
    </citation>
    <scope>NUCLEOTIDE SEQUENCE [LARGE SCALE GENOMIC DNA]</scope>
    <source>
        <strain evidence="5 6">CCTCC AB 2017055</strain>
    </source>
</reference>
<dbReference type="Proteomes" id="UP000475214">
    <property type="component" value="Unassembled WGS sequence"/>
</dbReference>
<protein>
    <submittedName>
        <fullName evidence="5">AsnC family transcriptional regulator</fullName>
    </submittedName>
</protein>
<dbReference type="PANTHER" id="PTHR30154">
    <property type="entry name" value="LEUCINE-RESPONSIVE REGULATORY PROTEIN"/>
    <property type="match status" value="1"/>
</dbReference>
<sequence length="340" mass="37625">MRMQDSNVIGELDLEITNALQLAPRVSWTDLGHVLNAEPTTLARRWQRLLDDGVARITVVPGRHTVTELLSAYVDLRCANGAVTEVARILTDHPEVLSIHHTAGSAQLMIVLSGGPRLPDYLLTRLGGIPGILEYAVHIVPDLLFETHRWHARALTADQQARLRELNAIGGTVSAGRRPRTEVDQQIIAKLCMNGRASQQELGAAVGLSAPAVARRLRRLLRDGVIRLRCDVARPRLGLPSAAFLRGMVDPRELSAAQQRLGDRVPELRLITALAGSSNAQLSVWLRSAADLFRVEERLNRELPSLTVKDRVLVLRTMKLMGHVFDDSQRYVRTVPLRIG</sequence>
<dbReference type="InterPro" id="IPR000485">
    <property type="entry name" value="AsnC-type_HTH_dom"/>
</dbReference>
<dbReference type="RefSeq" id="WP_163731195.1">
    <property type="nucleotide sequence ID" value="NZ_JAAGOA010000001.1"/>
</dbReference>
<gene>
    <name evidence="5" type="ORF">G1H10_00630</name>
</gene>
<proteinExistence type="predicted"/>
<keyword evidence="2" id="KW-0238">DNA-binding</keyword>
<dbReference type="InterPro" id="IPR036388">
    <property type="entry name" value="WH-like_DNA-bd_sf"/>
</dbReference>